<reference evidence="2 3" key="1">
    <citation type="journal article" date="2014" name="FEMS Microbiol. Lett.">
        <title>Draft genome sequences of three Holospora species (Holospora obtusa, Holospora undulata, and Holospora elegans), endonuclear symbiotic bacteria of the ciliate Paramecium caudatum.</title>
        <authorList>
            <person name="Dohra H."/>
            <person name="Tanaka K."/>
            <person name="Suzuki T."/>
            <person name="Fujishima M."/>
            <person name="Suzuki H."/>
        </authorList>
    </citation>
    <scope>NUCLEOTIDE SEQUENCE [LARGE SCALE GENOMIC DNA]</scope>
    <source>
        <strain evidence="2 3">E1</strain>
    </source>
</reference>
<protein>
    <submittedName>
        <fullName evidence="2">Uncharacterized protein</fullName>
    </submittedName>
</protein>
<dbReference type="AlphaFoldDB" id="A0A023DYR8"/>
<evidence type="ECO:0000313" key="3">
    <source>
        <dbReference type="Proteomes" id="UP000024842"/>
    </source>
</evidence>
<evidence type="ECO:0000256" key="1">
    <source>
        <dbReference type="SAM" id="Phobius"/>
    </source>
</evidence>
<dbReference type="Proteomes" id="UP000024842">
    <property type="component" value="Unassembled WGS sequence"/>
</dbReference>
<gene>
    <name evidence="2" type="ORF">HE1_00987</name>
</gene>
<comment type="caution">
    <text evidence="2">The sequence shown here is derived from an EMBL/GenBank/DDBJ whole genome shotgun (WGS) entry which is preliminary data.</text>
</comment>
<keyword evidence="1" id="KW-0812">Transmembrane</keyword>
<keyword evidence="1" id="KW-1133">Transmembrane helix</keyword>
<feature type="transmembrane region" description="Helical" evidence="1">
    <location>
        <begin position="6"/>
        <end position="28"/>
    </location>
</feature>
<dbReference type="EMBL" id="BAUP01000124">
    <property type="protein sequence ID" value="GAJ46649.1"/>
    <property type="molecule type" value="Genomic_DNA"/>
</dbReference>
<name>A0A023DYR8_9PROT</name>
<proteinExistence type="predicted"/>
<organism evidence="2 3">
    <name type="scientific">Holospora elegans E1</name>
    <dbReference type="NCBI Taxonomy" id="1427503"/>
    <lineage>
        <taxon>Bacteria</taxon>
        <taxon>Pseudomonadati</taxon>
        <taxon>Pseudomonadota</taxon>
        <taxon>Alphaproteobacteria</taxon>
        <taxon>Holosporales</taxon>
        <taxon>Holosporaceae</taxon>
        <taxon>Holospora</taxon>
    </lineage>
</organism>
<dbReference type="OrthoDB" id="8479438at2"/>
<sequence length="192" mass="21386">MGNLNFLDFVFLNFLAISILGGIFLWGCRPGPSISPKSSYFSSPCVAISAEKIQVVEQEALVSSWNTLLDVNLVDMVRQWTKSAFSCSGSGPTFNVEIIEAKLAPLKEVQPTSSDADENTYVGILGVRVFMGKNPLLSKQSHTVHSKVSMVIPSHYTLKERRQVVLSLAEEVIESLHKEVLRYLEVQDRLRK</sequence>
<accession>A0A023DYR8</accession>
<evidence type="ECO:0000313" key="2">
    <source>
        <dbReference type="EMBL" id="GAJ46649.1"/>
    </source>
</evidence>
<keyword evidence="1" id="KW-0472">Membrane</keyword>
<keyword evidence="3" id="KW-1185">Reference proteome</keyword>